<reference evidence="2" key="1">
    <citation type="submission" date="2022-09" db="EMBL/GenBank/DDBJ databases">
        <title>Novosphingobium sp. Nov., a polycyclic aromatic hydrocarbon-degrading bacterium isolated form mangrove sediments in HongKong.</title>
        <authorList>
            <person name="Hu Z."/>
        </authorList>
    </citation>
    <scope>NUCLEOTIDE SEQUENCE</scope>
    <source>
        <strain evidence="2">HK4-1</strain>
    </source>
</reference>
<keyword evidence="1" id="KW-0472">Membrane</keyword>
<name>A0ABT2HZN8_9SPHN</name>
<evidence type="ECO:0000256" key="1">
    <source>
        <dbReference type="SAM" id="Phobius"/>
    </source>
</evidence>
<dbReference type="RefSeq" id="WP_260043071.1">
    <property type="nucleotide sequence ID" value="NZ_JANZXA010000001.1"/>
</dbReference>
<protein>
    <submittedName>
        <fullName evidence="2">Uncharacterized protein</fullName>
    </submittedName>
</protein>
<evidence type="ECO:0000313" key="3">
    <source>
        <dbReference type="Proteomes" id="UP001165583"/>
    </source>
</evidence>
<accession>A0ABT2HZN8</accession>
<dbReference type="EMBL" id="JANZXA010000001">
    <property type="protein sequence ID" value="MCT2398016.1"/>
    <property type="molecule type" value="Genomic_DNA"/>
</dbReference>
<dbReference type="Proteomes" id="UP001165583">
    <property type="component" value="Unassembled WGS sequence"/>
</dbReference>
<keyword evidence="1" id="KW-1133">Transmembrane helix</keyword>
<proteinExistence type="predicted"/>
<organism evidence="2 3">
    <name type="scientific">Novosphingobium mangrovi</name>
    <name type="common">ex Huang et al. 2023</name>
    <dbReference type="NCBI Taxonomy" id="2976432"/>
    <lineage>
        <taxon>Bacteria</taxon>
        <taxon>Pseudomonadati</taxon>
        <taxon>Pseudomonadota</taxon>
        <taxon>Alphaproteobacteria</taxon>
        <taxon>Sphingomonadales</taxon>
        <taxon>Sphingomonadaceae</taxon>
        <taxon>Novosphingobium</taxon>
    </lineage>
</organism>
<comment type="caution">
    <text evidence="2">The sequence shown here is derived from an EMBL/GenBank/DDBJ whole genome shotgun (WGS) entry which is preliminary data.</text>
</comment>
<sequence>MSDNRLVGLLLVLVTLPGLAWAWGDYRGGTARMTLFSRRRSSEPVSRDSDPRRFWAYTGFNALLFALMLAGGVFLMVKP</sequence>
<feature type="transmembrane region" description="Helical" evidence="1">
    <location>
        <begin position="54"/>
        <end position="77"/>
    </location>
</feature>
<evidence type="ECO:0000313" key="2">
    <source>
        <dbReference type="EMBL" id="MCT2398016.1"/>
    </source>
</evidence>
<keyword evidence="3" id="KW-1185">Reference proteome</keyword>
<keyword evidence="1" id="KW-0812">Transmembrane</keyword>
<gene>
    <name evidence="2" type="ORF">NZK81_00495</name>
</gene>